<dbReference type="InterPro" id="IPR051678">
    <property type="entry name" value="AGP_Transferase"/>
</dbReference>
<dbReference type="PANTHER" id="PTHR21310">
    <property type="entry name" value="AMINOGLYCOSIDE PHOSPHOTRANSFERASE-RELATED-RELATED"/>
    <property type="match status" value="1"/>
</dbReference>
<evidence type="ECO:0000259" key="1">
    <source>
        <dbReference type="Pfam" id="PF01636"/>
    </source>
</evidence>
<dbReference type="InterPro" id="IPR002575">
    <property type="entry name" value="Aminoglycoside_PTrfase"/>
</dbReference>
<dbReference type="SUPFAM" id="SSF56112">
    <property type="entry name" value="Protein kinase-like (PK-like)"/>
    <property type="match status" value="1"/>
</dbReference>
<accession>A0A3D8QZ63</accession>
<dbReference type="OrthoDB" id="2906425at2759"/>
<comment type="caution">
    <text evidence="2">The sequence shown here is derived from an EMBL/GenBank/DDBJ whole genome shotgun (WGS) entry which is preliminary data.</text>
</comment>
<sequence length="241" mass="27105">MDEIPTIDQIKAATELLSPEDATMKVVKIGTKFAVKFGRAVSLVEAESMRFVASNTSVPVPEVFATFSDPQTKINYIVMEFMPGQSLDIAKQLNDIMKNLREVEPPNYLGSVGNQALPDGVFWDPDLDKAITGPFTSESALNEGIIQHLTRTEAPGQVQLLRELISSTLIDHKAVFTHGDFQPKNIMIEEVGQNQDGQRLFKITVIDWENSGWYPEYWEFCNAMIGATFRPDWLVLLRRIL</sequence>
<dbReference type="EMBL" id="PDLN01000014">
    <property type="protein sequence ID" value="RDW66951.1"/>
    <property type="molecule type" value="Genomic_DNA"/>
</dbReference>
<dbReference type="InterPro" id="IPR011009">
    <property type="entry name" value="Kinase-like_dom_sf"/>
</dbReference>
<dbReference type="CDD" id="cd05120">
    <property type="entry name" value="APH_ChoK_like"/>
    <property type="match status" value="1"/>
</dbReference>
<gene>
    <name evidence="2" type="ORF">BP5796_09700</name>
</gene>
<dbReference type="Gene3D" id="3.90.1200.10">
    <property type="match status" value="1"/>
</dbReference>
<reference evidence="2 3" key="1">
    <citation type="journal article" date="2018" name="IMA Fungus">
        <title>IMA Genome-F 9: Draft genome sequence of Annulohypoxylon stygium, Aspergillus mulundensis, Berkeleyomyces basicola (syn. Thielaviopsis basicola), Ceratocystis smalleyi, two Cercospora beticola strains, Coleophoma cylindrospora, Fusarium fracticaudum, Phialophora cf. hyalina, and Morchella septimelata.</title>
        <authorList>
            <person name="Wingfield B.D."/>
            <person name="Bills G.F."/>
            <person name="Dong Y."/>
            <person name="Huang W."/>
            <person name="Nel W.J."/>
            <person name="Swalarsk-Parry B.S."/>
            <person name="Vaghefi N."/>
            <person name="Wilken P.M."/>
            <person name="An Z."/>
            <person name="de Beer Z.W."/>
            <person name="De Vos L."/>
            <person name="Chen L."/>
            <person name="Duong T.A."/>
            <person name="Gao Y."/>
            <person name="Hammerbacher A."/>
            <person name="Kikkert J.R."/>
            <person name="Li Y."/>
            <person name="Li H."/>
            <person name="Li K."/>
            <person name="Li Q."/>
            <person name="Liu X."/>
            <person name="Ma X."/>
            <person name="Naidoo K."/>
            <person name="Pethybridge S.J."/>
            <person name="Sun J."/>
            <person name="Steenkamp E.T."/>
            <person name="van der Nest M.A."/>
            <person name="van Wyk S."/>
            <person name="Wingfield M.J."/>
            <person name="Xiong C."/>
            <person name="Yue Q."/>
            <person name="Zhang X."/>
        </authorList>
    </citation>
    <scope>NUCLEOTIDE SEQUENCE [LARGE SCALE GENOMIC DNA]</scope>
    <source>
        <strain evidence="2 3">BP5796</strain>
    </source>
</reference>
<name>A0A3D8QZ63_9HELO</name>
<keyword evidence="3" id="KW-1185">Reference proteome</keyword>
<evidence type="ECO:0000313" key="3">
    <source>
        <dbReference type="Proteomes" id="UP000256328"/>
    </source>
</evidence>
<protein>
    <recommendedName>
        <fullName evidence="1">Aminoglycoside phosphotransferase domain-containing protein</fullName>
    </recommendedName>
</protein>
<dbReference type="PANTHER" id="PTHR21310:SF48">
    <property type="entry name" value="AMINOGLYCOSIDE PHOSPHOTRANSFERASE DOMAIN-CONTAINING PROTEIN"/>
    <property type="match status" value="1"/>
</dbReference>
<proteinExistence type="predicted"/>
<organism evidence="2 3">
    <name type="scientific">Coleophoma crateriformis</name>
    <dbReference type="NCBI Taxonomy" id="565419"/>
    <lineage>
        <taxon>Eukaryota</taxon>
        <taxon>Fungi</taxon>
        <taxon>Dikarya</taxon>
        <taxon>Ascomycota</taxon>
        <taxon>Pezizomycotina</taxon>
        <taxon>Leotiomycetes</taxon>
        <taxon>Helotiales</taxon>
        <taxon>Dermateaceae</taxon>
        <taxon>Coleophoma</taxon>
    </lineage>
</organism>
<dbReference type="Proteomes" id="UP000256328">
    <property type="component" value="Unassembled WGS sequence"/>
</dbReference>
<dbReference type="Pfam" id="PF01636">
    <property type="entry name" value="APH"/>
    <property type="match status" value="1"/>
</dbReference>
<feature type="domain" description="Aminoglycoside phosphotransferase" evidence="1">
    <location>
        <begin position="45"/>
        <end position="224"/>
    </location>
</feature>
<evidence type="ECO:0000313" key="2">
    <source>
        <dbReference type="EMBL" id="RDW66951.1"/>
    </source>
</evidence>
<dbReference type="AlphaFoldDB" id="A0A3D8QZ63"/>